<dbReference type="EMBL" id="JARIHO010000065">
    <property type="protein sequence ID" value="KAJ7314780.1"/>
    <property type="molecule type" value="Genomic_DNA"/>
</dbReference>
<dbReference type="SUPFAM" id="SSF63829">
    <property type="entry name" value="Calcium-dependent phosphotriesterase"/>
    <property type="match status" value="1"/>
</dbReference>
<dbReference type="Proteomes" id="UP001218218">
    <property type="component" value="Unassembled WGS sequence"/>
</dbReference>
<proteinExistence type="predicted"/>
<dbReference type="InterPro" id="IPR052998">
    <property type="entry name" value="Hetero-Diels-Alderase-like"/>
</dbReference>
<gene>
    <name evidence="1" type="ORF">DFH08DRAFT_1040962</name>
</gene>
<comment type="caution">
    <text evidence="1">The sequence shown here is derived from an EMBL/GenBank/DDBJ whole genome shotgun (WGS) entry which is preliminary data.</text>
</comment>
<dbReference type="PANTHER" id="PTHR42060">
    <property type="entry name" value="NHL REPEAT-CONTAINING PROTEIN-RELATED"/>
    <property type="match status" value="1"/>
</dbReference>
<sequence length="229" mass="23486">MRAALGSAVVWSIDLNLPTPIAHELCALPTVEGPNALTAIPGHPDIILMADSIAGGVWQINTKGGNAHLVIQDESMSPNGPAPALGINGLHMRAAESNILYFSNSQEGTLARVVIRIVGGNLRAAGAVELLGTIQSADAVQNPDDFAIDSEGRAWLTVHPGAVKLLSPPGNYNGTWTQLTAVGNVAGSDAQLIQPTSAAFGRGSAVQEQTLYVVTAAGQIVAVDTTGNA</sequence>
<evidence type="ECO:0000313" key="1">
    <source>
        <dbReference type="EMBL" id="KAJ7314780.1"/>
    </source>
</evidence>
<reference evidence="1" key="1">
    <citation type="submission" date="2023-03" db="EMBL/GenBank/DDBJ databases">
        <title>Massive genome expansion in bonnet fungi (Mycena s.s.) driven by repeated elements and novel gene families across ecological guilds.</title>
        <authorList>
            <consortium name="Lawrence Berkeley National Laboratory"/>
            <person name="Harder C.B."/>
            <person name="Miyauchi S."/>
            <person name="Viragh M."/>
            <person name="Kuo A."/>
            <person name="Thoen E."/>
            <person name="Andreopoulos B."/>
            <person name="Lu D."/>
            <person name="Skrede I."/>
            <person name="Drula E."/>
            <person name="Henrissat B."/>
            <person name="Morin E."/>
            <person name="Kohler A."/>
            <person name="Barry K."/>
            <person name="LaButti K."/>
            <person name="Morin E."/>
            <person name="Salamov A."/>
            <person name="Lipzen A."/>
            <person name="Mereny Z."/>
            <person name="Hegedus B."/>
            <person name="Baldrian P."/>
            <person name="Stursova M."/>
            <person name="Weitz H."/>
            <person name="Taylor A."/>
            <person name="Grigoriev I.V."/>
            <person name="Nagy L.G."/>
            <person name="Martin F."/>
            <person name="Kauserud H."/>
        </authorList>
    </citation>
    <scope>NUCLEOTIDE SEQUENCE</scope>
    <source>
        <strain evidence="1">CBHHK002</strain>
    </source>
</reference>
<organism evidence="1 2">
    <name type="scientific">Mycena albidolilacea</name>
    <dbReference type="NCBI Taxonomy" id="1033008"/>
    <lineage>
        <taxon>Eukaryota</taxon>
        <taxon>Fungi</taxon>
        <taxon>Dikarya</taxon>
        <taxon>Basidiomycota</taxon>
        <taxon>Agaricomycotina</taxon>
        <taxon>Agaricomycetes</taxon>
        <taxon>Agaricomycetidae</taxon>
        <taxon>Agaricales</taxon>
        <taxon>Marasmiineae</taxon>
        <taxon>Mycenaceae</taxon>
        <taxon>Mycena</taxon>
    </lineage>
</organism>
<dbReference type="InterPro" id="IPR011042">
    <property type="entry name" value="6-blade_b-propeller_TolB-like"/>
</dbReference>
<dbReference type="Gene3D" id="2.120.10.30">
    <property type="entry name" value="TolB, C-terminal domain"/>
    <property type="match status" value="1"/>
</dbReference>
<protein>
    <recommendedName>
        <fullName evidence="3">SMP-30/Gluconolactonase/LRE-like region domain-containing protein</fullName>
    </recommendedName>
</protein>
<evidence type="ECO:0000313" key="2">
    <source>
        <dbReference type="Proteomes" id="UP001218218"/>
    </source>
</evidence>
<name>A0AAD6ZAR6_9AGAR</name>
<accession>A0AAD6ZAR6</accession>
<dbReference type="PANTHER" id="PTHR42060:SF1">
    <property type="entry name" value="NHL REPEAT-CONTAINING PROTEIN"/>
    <property type="match status" value="1"/>
</dbReference>
<dbReference type="AlphaFoldDB" id="A0AAD6ZAR6"/>
<evidence type="ECO:0008006" key="3">
    <source>
        <dbReference type="Google" id="ProtNLM"/>
    </source>
</evidence>
<keyword evidence="2" id="KW-1185">Reference proteome</keyword>